<evidence type="ECO:0000259" key="2">
    <source>
        <dbReference type="Pfam" id="PF03372"/>
    </source>
</evidence>
<evidence type="ECO:0000313" key="6">
    <source>
        <dbReference type="Proteomes" id="UP001278738"/>
    </source>
</evidence>
<keyword evidence="4" id="KW-0378">Hydrolase</keyword>
<dbReference type="GO" id="GO:0004519">
    <property type="term" value="F:endonuclease activity"/>
    <property type="evidence" value="ECO:0007669"/>
    <property type="project" value="UniProtKB-KW"/>
</dbReference>
<feature type="transmembrane region" description="Helical" evidence="1">
    <location>
        <begin position="50"/>
        <end position="68"/>
    </location>
</feature>
<keyword evidence="1" id="KW-1133">Transmembrane helix</keyword>
<sequence length="445" mass="50158">MQNRIPSVKTGGNSKRFSFYLHTLNIQTALCSDNILKFVPSTMQQCRFNFYMNKIFFILSILSTGALFSQHDLQKNLELTFATYNVSMESENYFPRGTKGNSEQVLINELESGNNAQIRNIAQIIQTVRPDVILLNEFDYIKNPELGVKAFIKNYLKVGQGGATAIDYPYYYHSTVNTGQSSPYDLNNDGKSENFGSDAWGFGMYPGQYAMMILSKYPIDVKAVRTFQHFKWKDMPGALLTKKPDGSDWYSKEVWSQFPLSSKSHWDVPVQIGNKTVHILASHPTPASFDGAEDRNGKRNHDEIRFWKDYISDNSTSYIYDDKGVKGVLPSNSQFVLLGDQNASPVEGNAISEGIKSLLAHPKINSDLIPASKGGAEHSPQNPFGINHTAFWRMRADYVLPSKLGFKVINSGVFWPAKGEPMSELVEKRESSSDHRLVWVKVILE</sequence>
<keyword evidence="4" id="KW-0255">Endonuclease</keyword>
<evidence type="ECO:0000256" key="1">
    <source>
        <dbReference type="SAM" id="Phobius"/>
    </source>
</evidence>
<dbReference type="Proteomes" id="UP001278738">
    <property type="component" value="Unassembled WGS sequence"/>
</dbReference>
<dbReference type="SUPFAM" id="SSF56219">
    <property type="entry name" value="DNase I-like"/>
    <property type="match status" value="1"/>
</dbReference>
<comment type="caution">
    <text evidence="4">The sequence shown here is derived from an EMBL/GenBank/DDBJ whole genome shotgun (WGS) entry which is preliminary data.</text>
</comment>
<dbReference type="RefSeq" id="WP_229973784.1">
    <property type="nucleotide sequence ID" value="NZ_CP087133.1"/>
</dbReference>
<dbReference type="InterPro" id="IPR005135">
    <property type="entry name" value="Endo/exonuclease/phosphatase"/>
</dbReference>
<protein>
    <submittedName>
        <fullName evidence="4">Endonuclease/exonuclease/phosphatase family protein</fullName>
    </submittedName>
</protein>
<reference evidence="4 6" key="1">
    <citation type="submission" date="2023-11" db="EMBL/GenBank/DDBJ databases">
        <title>Unpublished Manusciprt.</title>
        <authorList>
            <person name="Saticioglu I.B."/>
            <person name="Ay H."/>
            <person name="Ajmi N."/>
            <person name="Altun S."/>
            <person name="Duman M."/>
        </authorList>
    </citation>
    <scope>NUCLEOTIDE SEQUENCE</scope>
    <source>
        <strain evidence="3 6">Fl-33</strain>
        <strain evidence="4">Fl-77</strain>
    </source>
</reference>
<name>A0AAJ2W0U9_9FLAO</name>
<keyword evidence="4" id="KW-0540">Nuclease</keyword>
<accession>A0AAJ2W0U9</accession>
<evidence type="ECO:0000313" key="3">
    <source>
        <dbReference type="EMBL" id="MDX6181466.1"/>
    </source>
</evidence>
<feature type="domain" description="Endonuclease/exonuclease/phosphatase" evidence="2">
    <location>
        <begin position="82"/>
        <end position="435"/>
    </location>
</feature>
<dbReference type="EMBL" id="JAWXVH010000002">
    <property type="protein sequence ID" value="MDX6185500.1"/>
    <property type="molecule type" value="Genomic_DNA"/>
</dbReference>
<proteinExistence type="predicted"/>
<organism evidence="4 5">
    <name type="scientific">Flavobacterium flavipigmentatum</name>
    <dbReference type="NCBI Taxonomy" id="2893884"/>
    <lineage>
        <taxon>Bacteria</taxon>
        <taxon>Pseudomonadati</taxon>
        <taxon>Bacteroidota</taxon>
        <taxon>Flavobacteriia</taxon>
        <taxon>Flavobacteriales</taxon>
        <taxon>Flavobacteriaceae</taxon>
        <taxon>Flavobacterium</taxon>
    </lineage>
</organism>
<keyword evidence="6" id="KW-1185">Reference proteome</keyword>
<evidence type="ECO:0000313" key="5">
    <source>
        <dbReference type="Proteomes" id="UP001270053"/>
    </source>
</evidence>
<evidence type="ECO:0000313" key="4">
    <source>
        <dbReference type="EMBL" id="MDX6185500.1"/>
    </source>
</evidence>
<keyword evidence="1" id="KW-0812">Transmembrane</keyword>
<dbReference type="AlphaFoldDB" id="A0AAJ2W0U9"/>
<dbReference type="Pfam" id="PF03372">
    <property type="entry name" value="Exo_endo_phos"/>
    <property type="match status" value="1"/>
</dbReference>
<gene>
    <name evidence="3" type="ORF">SGQ18_04830</name>
    <name evidence="4" type="ORF">SGQ44_07005</name>
</gene>
<dbReference type="Gene3D" id="3.60.10.10">
    <property type="entry name" value="Endonuclease/exonuclease/phosphatase"/>
    <property type="match status" value="1"/>
</dbReference>
<dbReference type="InterPro" id="IPR036691">
    <property type="entry name" value="Endo/exonu/phosph_ase_sf"/>
</dbReference>
<dbReference type="EMBL" id="JAWXVG010000002">
    <property type="protein sequence ID" value="MDX6181466.1"/>
    <property type="molecule type" value="Genomic_DNA"/>
</dbReference>
<keyword evidence="1" id="KW-0472">Membrane</keyword>
<dbReference type="Proteomes" id="UP001270053">
    <property type="component" value="Unassembled WGS sequence"/>
</dbReference>